<protein>
    <submittedName>
        <fullName evidence="1">Uncharacterized protein</fullName>
    </submittedName>
</protein>
<dbReference type="EMBL" id="BGZK01001078">
    <property type="protein sequence ID" value="GBP70546.1"/>
    <property type="molecule type" value="Genomic_DNA"/>
</dbReference>
<evidence type="ECO:0000313" key="1">
    <source>
        <dbReference type="EMBL" id="GBP70546.1"/>
    </source>
</evidence>
<dbReference type="Proteomes" id="UP000299102">
    <property type="component" value="Unassembled WGS sequence"/>
</dbReference>
<gene>
    <name evidence="1" type="ORF">EVAR_47929_1</name>
</gene>
<reference evidence="1 2" key="1">
    <citation type="journal article" date="2019" name="Commun. Biol.">
        <title>The bagworm genome reveals a unique fibroin gene that provides high tensile strength.</title>
        <authorList>
            <person name="Kono N."/>
            <person name="Nakamura H."/>
            <person name="Ohtoshi R."/>
            <person name="Tomita M."/>
            <person name="Numata K."/>
            <person name="Arakawa K."/>
        </authorList>
    </citation>
    <scope>NUCLEOTIDE SEQUENCE [LARGE SCALE GENOMIC DNA]</scope>
</reference>
<evidence type="ECO:0000313" key="2">
    <source>
        <dbReference type="Proteomes" id="UP000299102"/>
    </source>
</evidence>
<organism evidence="1 2">
    <name type="scientific">Eumeta variegata</name>
    <name type="common">Bagworm moth</name>
    <name type="synonym">Eumeta japonica</name>
    <dbReference type="NCBI Taxonomy" id="151549"/>
    <lineage>
        <taxon>Eukaryota</taxon>
        <taxon>Metazoa</taxon>
        <taxon>Ecdysozoa</taxon>
        <taxon>Arthropoda</taxon>
        <taxon>Hexapoda</taxon>
        <taxon>Insecta</taxon>
        <taxon>Pterygota</taxon>
        <taxon>Neoptera</taxon>
        <taxon>Endopterygota</taxon>
        <taxon>Lepidoptera</taxon>
        <taxon>Glossata</taxon>
        <taxon>Ditrysia</taxon>
        <taxon>Tineoidea</taxon>
        <taxon>Psychidae</taxon>
        <taxon>Oiketicinae</taxon>
        <taxon>Eumeta</taxon>
    </lineage>
</organism>
<dbReference type="AlphaFoldDB" id="A0A4C1Y3S9"/>
<comment type="caution">
    <text evidence="1">The sequence shown here is derived from an EMBL/GenBank/DDBJ whole genome shotgun (WGS) entry which is preliminary data.</text>
</comment>
<sequence length="82" mass="8669">MFPAALELGPVRSALYAHASLQVKQATAPSAKHSDVYTYPANSPENQSGEMLDRTAGLVCGDDGEGCRQRLRPAQKLGAVVV</sequence>
<proteinExistence type="predicted"/>
<keyword evidence="2" id="KW-1185">Reference proteome</keyword>
<accession>A0A4C1Y3S9</accession>
<name>A0A4C1Y3S9_EUMVA</name>